<dbReference type="EMBL" id="CP000472">
    <property type="protein sequence ID" value="ACJ26932.1"/>
    <property type="molecule type" value="Genomic_DNA"/>
</dbReference>
<name>B8CGT9_SHEPW</name>
<evidence type="ECO:0000256" key="2">
    <source>
        <dbReference type="ARBA" id="ARBA00022989"/>
    </source>
</evidence>
<feature type="transmembrane region" description="Helical" evidence="4">
    <location>
        <begin position="209"/>
        <end position="228"/>
    </location>
</feature>
<protein>
    <submittedName>
        <fullName evidence="5">Transporter, putative</fullName>
    </submittedName>
</protein>
<feature type="transmembrane region" description="Helical" evidence="4">
    <location>
        <begin position="159"/>
        <end position="177"/>
    </location>
</feature>
<sequence length="390" mass="41950">MRVIAVVLFCHFLAAFTALGMPLFLPRMMVSLGGSESDYLIGLMFIVPTLCTAFSAPWWGRFADKYGKKTSLLRAQLGLGLGFLLSGFADSVPMFALGLMVQGVCGGTMAASNAYLSRFYQGKALASNLNLTQSSARLALVSAPIILGIFSQVDDPLTLYRVLALLPLIAFGICLFLPSDIAEPCAQSGAVAPKSASVSQIATTGFSQVLWLQFFFCFSMVVTFPYFLPYSEHLGVNSDALSGFYYSLPHLIYLLLSFNIKSLSMPAKLQSQIGFSLLCLACLGQFLLVNSLGLLIFRVLFGFGMLLVFNGLHLIVSHQIQQCDAGLTFGRFDAWGKWAGVAAGIGASSATQVSGLNFPFLLAALSCGCALVGLVLFYKEVEQNVDPIKE</sequence>
<dbReference type="PANTHER" id="PTHR23546:SF1">
    <property type="entry name" value="MEMBRANE PROTEIN"/>
    <property type="match status" value="1"/>
</dbReference>
<evidence type="ECO:0000313" key="5">
    <source>
        <dbReference type="EMBL" id="ACJ26932.1"/>
    </source>
</evidence>
<dbReference type="RefSeq" id="WP_020910316.1">
    <property type="nucleotide sequence ID" value="NC_011566.1"/>
</dbReference>
<organism evidence="5 6">
    <name type="scientific">Shewanella piezotolerans (strain WP3 / JCM 13877)</name>
    <dbReference type="NCBI Taxonomy" id="225849"/>
    <lineage>
        <taxon>Bacteria</taxon>
        <taxon>Pseudomonadati</taxon>
        <taxon>Pseudomonadota</taxon>
        <taxon>Gammaproteobacteria</taxon>
        <taxon>Alteromonadales</taxon>
        <taxon>Shewanellaceae</taxon>
        <taxon>Shewanella</taxon>
    </lineage>
</organism>
<feature type="transmembrane region" description="Helical" evidence="4">
    <location>
        <begin position="136"/>
        <end position="153"/>
    </location>
</feature>
<dbReference type="InterPro" id="IPR036259">
    <property type="entry name" value="MFS_trans_sf"/>
</dbReference>
<evidence type="ECO:0000256" key="4">
    <source>
        <dbReference type="SAM" id="Phobius"/>
    </source>
</evidence>
<feature type="transmembrane region" description="Helical" evidence="4">
    <location>
        <begin position="358"/>
        <end position="378"/>
    </location>
</feature>
<evidence type="ECO:0000256" key="3">
    <source>
        <dbReference type="ARBA" id="ARBA00023136"/>
    </source>
</evidence>
<keyword evidence="2 4" id="KW-1133">Transmembrane helix</keyword>
<dbReference type="PANTHER" id="PTHR23546">
    <property type="entry name" value="TRANSPORT PROTEIN"/>
    <property type="match status" value="1"/>
</dbReference>
<dbReference type="InterPro" id="IPR011701">
    <property type="entry name" value="MFS"/>
</dbReference>
<keyword evidence="3 4" id="KW-0472">Membrane</keyword>
<dbReference type="Gene3D" id="1.20.1250.20">
    <property type="entry name" value="MFS general substrate transporter like domains"/>
    <property type="match status" value="1"/>
</dbReference>
<feature type="transmembrane region" description="Helical" evidence="4">
    <location>
        <begin position="71"/>
        <end position="89"/>
    </location>
</feature>
<feature type="transmembrane region" description="Helical" evidence="4">
    <location>
        <begin position="295"/>
        <end position="316"/>
    </location>
</feature>
<dbReference type="Pfam" id="PF07690">
    <property type="entry name" value="MFS_1"/>
    <property type="match status" value="1"/>
</dbReference>
<gene>
    <name evidence="5" type="ordered locus">swp_0087</name>
</gene>
<dbReference type="GO" id="GO:0022857">
    <property type="term" value="F:transmembrane transporter activity"/>
    <property type="evidence" value="ECO:0007669"/>
    <property type="project" value="InterPro"/>
</dbReference>
<accession>B8CGT9</accession>
<dbReference type="eggNOG" id="COG0477">
    <property type="taxonomic scope" value="Bacteria"/>
</dbReference>
<dbReference type="Proteomes" id="UP000000753">
    <property type="component" value="Chromosome"/>
</dbReference>
<dbReference type="SUPFAM" id="SSF103473">
    <property type="entry name" value="MFS general substrate transporter"/>
    <property type="match status" value="1"/>
</dbReference>
<feature type="transmembrane region" description="Helical" evidence="4">
    <location>
        <begin position="240"/>
        <end position="260"/>
    </location>
</feature>
<dbReference type="HOGENOM" id="CLU_001265_57_4_6"/>
<keyword evidence="6" id="KW-1185">Reference proteome</keyword>
<reference evidence="5 6" key="1">
    <citation type="journal article" date="2008" name="PLoS ONE">
        <title>Environmental adaptation: genomic analysis of the piezotolerant and psychrotolerant deep-sea iron reducing bacterium Shewanella piezotolerans WP3.</title>
        <authorList>
            <person name="Wang F."/>
            <person name="Wang J."/>
            <person name="Jian H."/>
            <person name="Zhang B."/>
            <person name="Li S."/>
            <person name="Wang F."/>
            <person name="Zeng X."/>
            <person name="Gao L."/>
            <person name="Bartlett D.H."/>
            <person name="Yu J."/>
            <person name="Hu S."/>
            <person name="Xiao X."/>
        </authorList>
    </citation>
    <scope>NUCLEOTIDE SEQUENCE [LARGE SCALE GENOMIC DNA]</scope>
    <source>
        <strain evidence="6">WP3 / JCM 13877</strain>
    </source>
</reference>
<evidence type="ECO:0000256" key="1">
    <source>
        <dbReference type="ARBA" id="ARBA00022692"/>
    </source>
</evidence>
<feature type="transmembrane region" description="Helical" evidence="4">
    <location>
        <begin position="272"/>
        <end position="289"/>
    </location>
</feature>
<dbReference type="KEGG" id="swp:swp_0087"/>
<evidence type="ECO:0000313" key="6">
    <source>
        <dbReference type="Proteomes" id="UP000000753"/>
    </source>
</evidence>
<keyword evidence="1 4" id="KW-0812">Transmembrane</keyword>
<dbReference type="AlphaFoldDB" id="B8CGT9"/>
<proteinExistence type="predicted"/>
<feature type="transmembrane region" description="Helical" evidence="4">
    <location>
        <begin position="39"/>
        <end position="59"/>
    </location>
</feature>
<dbReference type="STRING" id="225849.swp_0087"/>
<feature type="transmembrane region" description="Helical" evidence="4">
    <location>
        <begin position="95"/>
        <end position="116"/>
    </location>
</feature>
<dbReference type="OrthoDB" id="65739at2"/>